<keyword evidence="1" id="KW-1133">Transmembrane helix</keyword>
<evidence type="ECO:0000313" key="3">
    <source>
        <dbReference type="Proteomes" id="UP001195483"/>
    </source>
</evidence>
<reference evidence="2" key="1">
    <citation type="journal article" date="2021" name="Genome Biol. Evol.">
        <title>A High-Quality Reference Genome for a Parasitic Bivalve with Doubly Uniparental Inheritance (Bivalvia: Unionida).</title>
        <authorList>
            <person name="Smith C.H."/>
        </authorList>
    </citation>
    <scope>NUCLEOTIDE SEQUENCE</scope>
    <source>
        <strain evidence="2">CHS0354</strain>
    </source>
</reference>
<dbReference type="Proteomes" id="UP001195483">
    <property type="component" value="Unassembled WGS sequence"/>
</dbReference>
<reference evidence="2" key="3">
    <citation type="submission" date="2023-05" db="EMBL/GenBank/DDBJ databases">
        <authorList>
            <person name="Smith C.H."/>
        </authorList>
    </citation>
    <scope>NUCLEOTIDE SEQUENCE</scope>
    <source>
        <strain evidence="2">CHS0354</strain>
        <tissue evidence="2">Mantle</tissue>
    </source>
</reference>
<keyword evidence="1" id="KW-0472">Membrane</keyword>
<reference evidence="2" key="2">
    <citation type="journal article" date="2021" name="Genome Biol. Evol.">
        <title>Developing a high-quality reference genome for a parasitic bivalve with doubly uniparental inheritance (Bivalvia: Unionida).</title>
        <authorList>
            <person name="Smith C.H."/>
        </authorList>
    </citation>
    <scope>NUCLEOTIDE SEQUENCE</scope>
    <source>
        <strain evidence="2">CHS0354</strain>
        <tissue evidence="2">Mantle</tissue>
    </source>
</reference>
<protein>
    <submittedName>
        <fullName evidence="2">Uncharacterized protein</fullName>
    </submittedName>
</protein>
<gene>
    <name evidence="2" type="ORF">CHS0354_009325</name>
</gene>
<proteinExistence type="predicted"/>
<accession>A0AAE0SN22</accession>
<organism evidence="2 3">
    <name type="scientific">Potamilus streckersoni</name>
    <dbReference type="NCBI Taxonomy" id="2493646"/>
    <lineage>
        <taxon>Eukaryota</taxon>
        <taxon>Metazoa</taxon>
        <taxon>Spiralia</taxon>
        <taxon>Lophotrochozoa</taxon>
        <taxon>Mollusca</taxon>
        <taxon>Bivalvia</taxon>
        <taxon>Autobranchia</taxon>
        <taxon>Heteroconchia</taxon>
        <taxon>Palaeoheterodonta</taxon>
        <taxon>Unionida</taxon>
        <taxon>Unionoidea</taxon>
        <taxon>Unionidae</taxon>
        <taxon>Ambleminae</taxon>
        <taxon>Lampsilini</taxon>
        <taxon>Potamilus</taxon>
    </lineage>
</organism>
<comment type="caution">
    <text evidence="2">The sequence shown here is derived from an EMBL/GenBank/DDBJ whole genome shotgun (WGS) entry which is preliminary data.</text>
</comment>
<keyword evidence="3" id="KW-1185">Reference proteome</keyword>
<feature type="transmembrane region" description="Helical" evidence="1">
    <location>
        <begin position="43"/>
        <end position="61"/>
    </location>
</feature>
<dbReference type="EMBL" id="JAEAOA010000605">
    <property type="protein sequence ID" value="KAK3594939.1"/>
    <property type="molecule type" value="Genomic_DNA"/>
</dbReference>
<sequence>MWTKEDKEPILGRSSHVLVQSCSWRSGRRHINLGHCEMGTFNITMKTCLCLFAVVVVIVYVKGETCPSGHVTDCSLTACTGTDWVLGCVDNLCTCTHSGGGSHDCVYNGDCGNSHNCDRNQQWRCVQGRCRCIHNN</sequence>
<keyword evidence="1" id="KW-0812">Transmembrane</keyword>
<evidence type="ECO:0000313" key="2">
    <source>
        <dbReference type="EMBL" id="KAK3594939.1"/>
    </source>
</evidence>
<dbReference type="AlphaFoldDB" id="A0AAE0SN22"/>
<name>A0AAE0SN22_9BIVA</name>
<evidence type="ECO:0000256" key="1">
    <source>
        <dbReference type="SAM" id="Phobius"/>
    </source>
</evidence>